<evidence type="ECO:0000313" key="2">
    <source>
        <dbReference type="EMBL" id="KAK5702955.1"/>
    </source>
</evidence>
<accession>A0AAN7WEL6</accession>
<dbReference type="AlphaFoldDB" id="A0AAN7WEL6"/>
<feature type="coiled-coil region" evidence="1">
    <location>
        <begin position="27"/>
        <end position="104"/>
    </location>
</feature>
<keyword evidence="1" id="KW-0175">Coiled coil</keyword>
<protein>
    <submittedName>
        <fullName evidence="2">Uncharacterized protein</fullName>
    </submittedName>
</protein>
<proteinExistence type="predicted"/>
<evidence type="ECO:0000313" key="3">
    <source>
        <dbReference type="Proteomes" id="UP001310594"/>
    </source>
</evidence>
<organism evidence="2 3">
    <name type="scientific">Elasticomyces elasticus</name>
    <dbReference type="NCBI Taxonomy" id="574655"/>
    <lineage>
        <taxon>Eukaryota</taxon>
        <taxon>Fungi</taxon>
        <taxon>Dikarya</taxon>
        <taxon>Ascomycota</taxon>
        <taxon>Pezizomycotina</taxon>
        <taxon>Dothideomycetes</taxon>
        <taxon>Dothideomycetidae</taxon>
        <taxon>Mycosphaerellales</taxon>
        <taxon>Teratosphaeriaceae</taxon>
        <taxon>Elasticomyces</taxon>
    </lineage>
</organism>
<dbReference type="Proteomes" id="UP001310594">
    <property type="component" value="Unassembled WGS sequence"/>
</dbReference>
<comment type="caution">
    <text evidence="2">The sequence shown here is derived from an EMBL/GenBank/DDBJ whole genome shotgun (WGS) entry which is preliminary data.</text>
</comment>
<gene>
    <name evidence="2" type="ORF">LTR97_003901</name>
</gene>
<dbReference type="EMBL" id="JAVRQU010000005">
    <property type="protein sequence ID" value="KAK5702955.1"/>
    <property type="molecule type" value="Genomic_DNA"/>
</dbReference>
<reference evidence="2" key="1">
    <citation type="submission" date="2023-08" db="EMBL/GenBank/DDBJ databases">
        <title>Black Yeasts Isolated from many extreme environments.</title>
        <authorList>
            <person name="Coleine C."/>
            <person name="Stajich J.E."/>
            <person name="Selbmann L."/>
        </authorList>
    </citation>
    <scope>NUCLEOTIDE SEQUENCE</scope>
    <source>
        <strain evidence="2">CCFEE 5810</strain>
    </source>
</reference>
<sequence>MASPPAQPSPCPAQTPEETILQLALELRAARTEAKNHAAALADANNEISMLHQAEREEQEKQISQVDVEREFMETMIRELREKVDKLKMEKGKLEAENAGLKKKLGATCDLEVDGSPEVPR</sequence>
<evidence type="ECO:0000256" key="1">
    <source>
        <dbReference type="SAM" id="Coils"/>
    </source>
</evidence>
<name>A0AAN7WEL6_9PEZI</name>